<dbReference type="PANTHER" id="PTHR23336:SF76">
    <property type="entry name" value="MORC S5 DOMAIN-CONTAINING PROTEIN"/>
    <property type="match status" value="1"/>
</dbReference>
<dbReference type="Proteomes" id="UP001283361">
    <property type="component" value="Unassembled WGS sequence"/>
</dbReference>
<dbReference type="AlphaFoldDB" id="A0AAE0YK59"/>
<feature type="domain" description="Morc S5" evidence="1">
    <location>
        <begin position="150"/>
        <end position="180"/>
    </location>
</feature>
<gene>
    <name evidence="2" type="ORF">RRG08_053012</name>
</gene>
<dbReference type="InterPro" id="IPR041006">
    <property type="entry name" value="Morc_S5"/>
</dbReference>
<proteinExistence type="predicted"/>
<evidence type="ECO:0000259" key="1">
    <source>
        <dbReference type="Pfam" id="PF17942"/>
    </source>
</evidence>
<organism evidence="2 3">
    <name type="scientific">Elysia crispata</name>
    <name type="common">lettuce slug</name>
    <dbReference type="NCBI Taxonomy" id="231223"/>
    <lineage>
        <taxon>Eukaryota</taxon>
        <taxon>Metazoa</taxon>
        <taxon>Spiralia</taxon>
        <taxon>Lophotrochozoa</taxon>
        <taxon>Mollusca</taxon>
        <taxon>Gastropoda</taxon>
        <taxon>Heterobranchia</taxon>
        <taxon>Euthyneura</taxon>
        <taxon>Panpulmonata</taxon>
        <taxon>Sacoglossa</taxon>
        <taxon>Placobranchoidea</taxon>
        <taxon>Plakobranchidae</taxon>
        <taxon>Elysia</taxon>
    </lineage>
</organism>
<accession>A0AAE0YK59</accession>
<evidence type="ECO:0000313" key="3">
    <source>
        <dbReference type="Proteomes" id="UP001283361"/>
    </source>
</evidence>
<dbReference type="GO" id="GO:0005634">
    <property type="term" value="C:nucleus"/>
    <property type="evidence" value="ECO:0007669"/>
    <property type="project" value="TreeGrafter"/>
</dbReference>
<evidence type="ECO:0000313" key="2">
    <source>
        <dbReference type="EMBL" id="KAK3748632.1"/>
    </source>
</evidence>
<comment type="caution">
    <text evidence="2">The sequence shown here is derived from an EMBL/GenBank/DDBJ whole genome shotgun (WGS) entry which is preliminary data.</text>
</comment>
<dbReference type="Pfam" id="PF17942">
    <property type="entry name" value="Morc6_S5"/>
    <property type="match status" value="1"/>
</dbReference>
<dbReference type="InterPro" id="IPR045261">
    <property type="entry name" value="MORC_ATPase"/>
</dbReference>
<sequence>MLIDLAHLMSSLFGGITERPDLVTWGCPRGEGCISGRTVALVSVASGEADLGAAEEESGALETLRTGESNLKAILEHSVFRDENELKKELKGYRTGTKILIWNLKRVEDDILELDFASDVKDIRCPKAFETVLTSVHDRPVEQNKSEYMHSLREYCSILYLKPKMKIIIRGHKVKRRNMSSV</sequence>
<name>A0AAE0YK59_9GAST</name>
<dbReference type="GO" id="GO:0016887">
    <property type="term" value="F:ATP hydrolysis activity"/>
    <property type="evidence" value="ECO:0007669"/>
    <property type="project" value="InterPro"/>
</dbReference>
<dbReference type="PANTHER" id="PTHR23336">
    <property type="entry name" value="ZINC FINGER CW-TYPE COILED-COIL DOMAIN PROTEIN 3"/>
    <property type="match status" value="1"/>
</dbReference>
<dbReference type="EMBL" id="JAWDGP010006004">
    <property type="protein sequence ID" value="KAK3748632.1"/>
    <property type="molecule type" value="Genomic_DNA"/>
</dbReference>
<keyword evidence="3" id="KW-1185">Reference proteome</keyword>
<reference evidence="2" key="1">
    <citation type="journal article" date="2023" name="G3 (Bethesda)">
        <title>A reference genome for the long-term kleptoplast-retaining sea slug Elysia crispata morphotype clarki.</title>
        <authorList>
            <person name="Eastman K.E."/>
            <person name="Pendleton A.L."/>
            <person name="Shaikh M.A."/>
            <person name="Suttiyut T."/>
            <person name="Ogas R."/>
            <person name="Tomko P."/>
            <person name="Gavelis G."/>
            <person name="Widhalm J.R."/>
            <person name="Wisecaver J.H."/>
        </authorList>
    </citation>
    <scope>NUCLEOTIDE SEQUENCE</scope>
    <source>
        <strain evidence="2">ECLA1</strain>
    </source>
</reference>
<protein>
    <recommendedName>
        <fullName evidence="1">Morc S5 domain-containing protein</fullName>
    </recommendedName>
</protein>